<evidence type="ECO:0000259" key="1">
    <source>
        <dbReference type="Pfam" id="PF26355"/>
    </source>
</evidence>
<dbReference type="Pfam" id="PF26355">
    <property type="entry name" value="HTH_VMAP-M9"/>
    <property type="match status" value="1"/>
</dbReference>
<evidence type="ECO:0000313" key="3">
    <source>
        <dbReference type="Proteomes" id="UP000641954"/>
    </source>
</evidence>
<organism evidence="2 3">
    <name type="scientific">Planktothricoides raciborskii FACHB-1370</name>
    <dbReference type="NCBI Taxonomy" id="2949576"/>
    <lineage>
        <taxon>Bacteria</taxon>
        <taxon>Bacillati</taxon>
        <taxon>Cyanobacteriota</taxon>
        <taxon>Cyanophyceae</taxon>
        <taxon>Oscillatoriophycideae</taxon>
        <taxon>Oscillatoriales</taxon>
        <taxon>Oscillatoriaceae</taxon>
        <taxon>Planktothricoides</taxon>
    </lineage>
</organism>
<dbReference type="InterPro" id="IPR058651">
    <property type="entry name" value="HTH_VMAP-M9"/>
</dbReference>
<dbReference type="RefSeq" id="WP_190879491.1">
    <property type="nucleotide sequence ID" value="NZ_JACJSK010000029.1"/>
</dbReference>
<feature type="domain" description="vWA-MoxR associated protein N-terminal HTH" evidence="1">
    <location>
        <begin position="25"/>
        <end position="89"/>
    </location>
</feature>
<proteinExistence type="predicted"/>
<comment type="caution">
    <text evidence="2">The sequence shown here is derived from an EMBL/GenBank/DDBJ whole genome shotgun (WGS) entry which is preliminary data.</text>
</comment>
<evidence type="ECO:0000313" key="2">
    <source>
        <dbReference type="EMBL" id="MBD2545953.1"/>
    </source>
</evidence>
<name>A0ABR8EJ86_9CYAN</name>
<sequence length="268" mass="30623">MTFEGLSPLTADEALAIAEFVMDYDRFNEVQEIVFRKSWEGKSYQQMANVTDYDEAYLKAVGFKLWKKLSKKFGEKVKKENIKAVIKRYLKHHQVTLHRHQIIGVNLSGAKLSGDSFSGYNLNVSRFCSTGNNSESSQTDFKTILPENKIKNSKIHEWNGFKFNSQAAVKIAETLEEQGIVFSPNYPLRLTTSAGRKTLIFDFLIFDIGKSGILQIDEPEIANLLDEAEILNLIHRQGFESVRNYPAPLCREQPETVVADFLRFLRQS</sequence>
<accession>A0ABR8EJ86</accession>
<dbReference type="Proteomes" id="UP000641954">
    <property type="component" value="Unassembled WGS sequence"/>
</dbReference>
<keyword evidence="3" id="KW-1185">Reference proteome</keyword>
<protein>
    <recommendedName>
        <fullName evidence="1">vWA-MoxR associated protein N-terminal HTH domain-containing protein</fullName>
    </recommendedName>
</protein>
<gene>
    <name evidence="2" type="ORF">H6G72_19340</name>
</gene>
<reference evidence="2 3" key="1">
    <citation type="journal article" date="2020" name="ISME J.">
        <title>Comparative genomics reveals insights into cyanobacterial evolution and habitat adaptation.</title>
        <authorList>
            <person name="Chen M.Y."/>
            <person name="Teng W.K."/>
            <person name="Zhao L."/>
            <person name="Hu C.X."/>
            <person name="Zhou Y.K."/>
            <person name="Han B.P."/>
            <person name="Song L.R."/>
            <person name="Shu W.S."/>
        </authorList>
    </citation>
    <scope>NUCLEOTIDE SEQUENCE [LARGE SCALE GENOMIC DNA]</scope>
    <source>
        <strain evidence="2 3">FACHB-1370</strain>
    </source>
</reference>
<dbReference type="EMBL" id="JACJSK010000029">
    <property type="protein sequence ID" value="MBD2545953.1"/>
    <property type="molecule type" value="Genomic_DNA"/>
</dbReference>